<evidence type="ECO:0000313" key="7">
    <source>
        <dbReference type="EMBL" id="QIK70999.1"/>
    </source>
</evidence>
<keyword evidence="5 6" id="KW-0472">Membrane</keyword>
<evidence type="ECO:0000256" key="4">
    <source>
        <dbReference type="ARBA" id="ARBA00022989"/>
    </source>
</evidence>
<feature type="transmembrane region" description="Helical" evidence="6">
    <location>
        <begin position="224"/>
        <end position="248"/>
    </location>
</feature>
<reference evidence="7 8" key="1">
    <citation type="submission" date="2020-03" db="EMBL/GenBank/DDBJ databases">
        <title>Propioniciclava sp. nov., isolated from Hydrophilus acuminatus.</title>
        <authorList>
            <person name="Hyun D.-W."/>
            <person name="Bae J.-W."/>
        </authorList>
    </citation>
    <scope>NUCLEOTIDE SEQUENCE [LARGE SCALE GENOMIC DNA]</scope>
    <source>
        <strain evidence="7 8">HDW11</strain>
    </source>
</reference>
<dbReference type="Pfam" id="PF03649">
    <property type="entry name" value="UPF0014"/>
    <property type="match status" value="1"/>
</dbReference>
<dbReference type="PANTHER" id="PTHR30028">
    <property type="entry name" value="UPF0014 INNER MEMBRANE PROTEIN YBBM-RELATED"/>
    <property type="match status" value="1"/>
</dbReference>
<dbReference type="PANTHER" id="PTHR30028:SF0">
    <property type="entry name" value="PROTEIN ALUMINUM SENSITIVE 3"/>
    <property type="match status" value="1"/>
</dbReference>
<proteinExistence type="inferred from homology"/>
<keyword evidence="3 6" id="KW-0812">Transmembrane</keyword>
<feature type="transmembrane region" description="Helical" evidence="6">
    <location>
        <begin position="71"/>
        <end position="90"/>
    </location>
</feature>
<keyword evidence="4 6" id="KW-1133">Transmembrane helix</keyword>
<dbReference type="GO" id="GO:0005886">
    <property type="term" value="C:plasma membrane"/>
    <property type="evidence" value="ECO:0007669"/>
    <property type="project" value="TreeGrafter"/>
</dbReference>
<feature type="transmembrane region" description="Helical" evidence="6">
    <location>
        <begin position="200"/>
        <end position="218"/>
    </location>
</feature>
<organism evidence="7 8">
    <name type="scientific">Propioniciclava coleopterorum</name>
    <dbReference type="NCBI Taxonomy" id="2714937"/>
    <lineage>
        <taxon>Bacteria</taxon>
        <taxon>Bacillati</taxon>
        <taxon>Actinomycetota</taxon>
        <taxon>Actinomycetes</taxon>
        <taxon>Propionibacteriales</taxon>
        <taxon>Propionibacteriaceae</taxon>
        <taxon>Propioniciclava</taxon>
    </lineage>
</organism>
<protein>
    <submittedName>
        <fullName evidence="7">ABC transporter permease</fullName>
    </submittedName>
</protein>
<feature type="transmembrane region" description="Helical" evidence="6">
    <location>
        <begin position="129"/>
        <end position="149"/>
    </location>
</feature>
<evidence type="ECO:0000256" key="3">
    <source>
        <dbReference type="ARBA" id="ARBA00022692"/>
    </source>
</evidence>
<evidence type="ECO:0000256" key="1">
    <source>
        <dbReference type="ARBA" id="ARBA00004141"/>
    </source>
</evidence>
<evidence type="ECO:0000256" key="2">
    <source>
        <dbReference type="ARBA" id="ARBA00005268"/>
    </source>
</evidence>
<evidence type="ECO:0000313" key="8">
    <source>
        <dbReference type="Proteomes" id="UP000501058"/>
    </source>
</evidence>
<dbReference type="InterPro" id="IPR005226">
    <property type="entry name" value="UPF0014_fam"/>
</dbReference>
<evidence type="ECO:0000256" key="5">
    <source>
        <dbReference type="ARBA" id="ARBA00023136"/>
    </source>
</evidence>
<feature type="transmembrane region" description="Helical" evidence="6">
    <location>
        <begin position="102"/>
        <end position="123"/>
    </location>
</feature>
<evidence type="ECO:0000256" key="6">
    <source>
        <dbReference type="SAM" id="Phobius"/>
    </source>
</evidence>
<comment type="subcellular location">
    <subcellularLocation>
        <location evidence="1">Membrane</location>
        <topology evidence="1">Multi-pass membrane protein</topology>
    </subcellularLocation>
</comment>
<dbReference type="AlphaFoldDB" id="A0A6G7Y2R7"/>
<accession>A0A6G7Y2R7</accession>
<dbReference type="EMBL" id="CP049865">
    <property type="protein sequence ID" value="QIK70999.1"/>
    <property type="molecule type" value="Genomic_DNA"/>
</dbReference>
<gene>
    <name evidence="7" type="ORF">G7070_00270</name>
</gene>
<name>A0A6G7Y2R7_9ACTN</name>
<keyword evidence="8" id="KW-1185">Reference proteome</keyword>
<comment type="similarity">
    <text evidence="2">Belongs to the UPF0014 family.</text>
</comment>
<sequence length="264" mass="27276">MPGSVVGRRVLRVTVNLGWGLALALVLLLALGVAASTVGRLDAGRAQVVAAVRAVVQLAAISLIITAAVSAWWWAVVFASAMFAVGVWTTTGRVGVRRSWPWVALAMACGVLPVMAVIFLTGAAPFTGVSIVALGGIVTGNMMTAHTLFGRRIFAELRAHRGVYEAGLSLGMSRTLSIGLVIDRLVGEALVPNLDQTRTVGLVTLPGAFIGVLLGGGSPLQAGAAQVLVLIGIMAGQALTVTVAAALVRRVRIIPRDLVAVLHR</sequence>
<feature type="transmembrane region" description="Helical" evidence="6">
    <location>
        <begin position="17"/>
        <end position="36"/>
    </location>
</feature>
<dbReference type="Proteomes" id="UP000501058">
    <property type="component" value="Chromosome"/>
</dbReference>
<dbReference type="KEGG" id="prv:G7070_00270"/>